<protein>
    <recommendedName>
        <fullName evidence="4">EamA domain-containing protein</fullName>
    </recommendedName>
</protein>
<dbReference type="RefSeq" id="WP_306103185.1">
    <property type="nucleotide sequence ID" value="NZ_CP120983.1"/>
</dbReference>
<evidence type="ECO:0008006" key="4">
    <source>
        <dbReference type="Google" id="ProtNLM"/>
    </source>
</evidence>
<keyword evidence="3" id="KW-1185">Reference proteome</keyword>
<evidence type="ECO:0000313" key="2">
    <source>
        <dbReference type="EMBL" id="WLQ63469.1"/>
    </source>
</evidence>
<gene>
    <name evidence="2" type="ORF">P8A20_07615</name>
</gene>
<name>A0ABY9J947_9ACTN</name>
<reference evidence="2 3" key="1">
    <citation type="submission" date="2023-03" db="EMBL/GenBank/DDBJ databases">
        <title>Isolation and description of six Streptomyces strains from soil environments, able to metabolize different microbial glucans.</title>
        <authorList>
            <person name="Widen T."/>
            <person name="Larsbrink J."/>
        </authorList>
    </citation>
    <scope>NUCLEOTIDE SEQUENCE [LARGE SCALE GENOMIC DNA]</scope>
    <source>
        <strain evidence="2 3">Alt3</strain>
    </source>
</reference>
<accession>A0ABY9J947</accession>
<dbReference type="Proteomes" id="UP001224433">
    <property type="component" value="Chromosome"/>
</dbReference>
<keyword evidence="1" id="KW-0812">Transmembrane</keyword>
<evidence type="ECO:0000256" key="1">
    <source>
        <dbReference type="SAM" id="Phobius"/>
    </source>
</evidence>
<feature type="transmembrane region" description="Helical" evidence="1">
    <location>
        <begin position="7"/>
        <end position="26"/>
    </location>
</feature>
<proteinExistence type="predicted"/>
<feature type="transmembrane region" description="Helical" evidence="1">
    <location>
        <begin position="95"/>
        <end position="115"/>
    </location>
</feature>
<dbReference type="EMBL" id="CP120983">
    <property type="protein sequence ID" value="WLQ63469.1"/>
    <property type="molecule type" value="Genomic_DNA"/>
</dbReference>
<feature type="transmembrane region" description="Helical" evidence="1">
    <location>
        <begin position="127"/>
        <end position="147"/>
    </location>
</feature>
<evidence type="ECO:0000313" key="3">
    <source>
        <dbReference type="Proteomes" id="UP001224433"/>
    </source>
</evidence>
<feature type="transmembrane region" description="Helical" evidence="1">
    <location>
        <begin position="63"/>
        <end position="83"/>
    </location>
</feature>
<feature type="transmembrane region" description="Helical" evidence="1">
    <location>
        <begin position="32"/>
        <end position="51"/>
    </location>
</feature>
<keyword evidence="1" id="KW-1133">Transmembrane helix</keyword>
<keyword evidence="1" id="KW-0472">Membrane</keyword>
<feature type="transmembrane region" description="Helical" evidence="1">
    <location>
        <begin position="159"/>
        <end position="179"/>
    </location>
</feature>
<organism evidence="2 3">
    <name type="scientific">Streptomyces glycanivorans</name>
    <dbReference type="NCBI Taxonomy" id="3033808"/>
    <lineage>
        <taxon>Bacteria</taxon>
        <taxon>Bacillati</taxon>
        <taxon>Actinomycetota</taxon>
        <taxon>Actinomycetes</taxon>
        <taxon>Kitasatosporales</taxon>
        <taxon>Streptomycetaceae</taxon>
        <taxon>Streptomyces</taxon>
    </lineage>
</organism>
<sequence>MRSLRLILTGLVLTGTVFVLTALLVPQAQNPAAAAVTVFCSVWFVVALLNATSGINKGHPPRLEAGLAVLVFAAPTAAALALWSEGGLEIDSARTPWILTTGVALWAVILQLVAVRNSQGTVPNTQNMTVTVFLPLWLLLMLVNMLVGLRLGYTLTEELSVLSLNFGVPAAVAAIARACTRPRTAGRNTARFE</sequence>